<dbReference type="PROSITE" id="PS01302">
    <property type="entry name" value="UPF0758"/>
    <property type="match status" value="1"/>
</dbReference>
<gene>
    <name evidence="8" type="ORF">B0F88_10396</name>
</gene>
<dbReference type="InterPro" id="IPR037518">
    <property type="entry name" value="MPN"/>
</dbReference>
<evidence type="ECO:0000313" key="8">
    <source>
        <dbReference type="EMBL" id="PPK72663.1"/>
    </source>
</evidence>
<keyword evidence="5" id="KW-0482">Metalloprotease</keyword>
<sequence>MNLLTHNENGLILARTAPYWAGGFGRPYGSGAEASRRQVRGFFYALTVMVGGVLGGCEACRTQSPVDQPDTSSTTLSLVASVGGLKLLLWSYIMNTQVTGEIRPAKTTKIPHFVCDERGKYRASKPLTDKQIIKAAKSILDNSFSPGTLLVNPGDAKTWLQVHYQDMEHEVFVCVFLDTRNRVISHEVLFRGTIDGASVYPREVVKRALQLNAGAVIFAHNHPSGATEPSPADEKITRLLKESLGLLDIRALDHFILGKKSVFSFSEHNLI</sequence>
<accession>A0A2S6H5E3</accession>
<dbReference type="PANTHER" id="PTHR30471:SF3">
    <property type="entry name" value="UPF0758 PROTEIN YEES-RELATED"/>
    <property type="match status" value="1"/>
</dbReference>
<keyword evidence="3" id="KW-0378">Hydrolase</keyword>
<dbReference type="Pfam" id="PF04002">
    <property type="entry name" value="RadC"/>
    <property type="match status" value="1"/>
</dbReference>
<dbReference type="InterPro" id="IPR020891">
    <property type="entry name" value="UPF0758_CS"/>
</dbReference>
<protein>
    <submittedName>
        <fullName evidence="8">DNA repair protein RadC</fullName>
    </submittedName>
</protein>
<dbReference type="EMBL" id="PTIY01000003">
    <property type="protein sequence ID" value="PPK72663.1"/>
    <property type="molecule type" value="Genomic_DNA"/>
</dbReference>
<evidence type="ECO:0000256" key="1">
    <source>
        <dbReference type="ARBA" id="ARBA00022670"/>
    </source>
</evidence>
<dbReference type="PROSITE" id="PS50249">
    <property type="entry name" value="MPN"/>
    <property type="match status" value="1"/>
</dbReference>
<keyword evidence="4" id="KW-0862">Zinc</keyword>
<keyword evidence="2" id="KW-0479">Metal-binding</keyword>
<dbReference type="GO" id="GO:0008237">
    <property type="term" value="F:metallopeptidase activity"/>
    <property type="evidence" value="ECO:0007669"/>
    <property type="project" value="UniProtKB-KW"/>
</dbReference>
<comment type="caution">
    <text evidence="8">The sequence shown here is derived from an EMBL/GenBank/DDBJ whole genome shotgun (WGS) entry which is preliminary data.</text>
</comment>
<dbReference type="Gene3D" id="3.40.140.10">
    <property type="entry name" value="Cytidine Deaminase, domain 2"/>
    <property type="match status" value="1"/>
</dbReference>
<comment type="similarity">
    <text evidence="6">Belongs to the UPF0758 family.</text>
</comment>
<dbReference type="RefSeq" id="WP_374953570.1">
    <property type="nucleotide sequence ID" value="NZ_PTIY01000003.1"/>
</dbReference>
<evidence type="ECO:0000256" key="4">
    <source>
        <dbReference type="ARBA" id="ARBA00022833"/>
    </source>
</evidence>
<evidence type="ECO:0000256" key="2">
    <source>
        <dbReference type="ARBA" id="ARBA00022723"/>
    </source>
</evidence>
<dbReference type="AlphaFoldDB" id="A0A2S6H5E3"/>
<dbReference type="CDD" id="cd08071">
    <property type="entry name" value="MPN_DUF2466"/>
    <property type="match status" value="1"/>
</dbReference>
<proteinExistence type="inferred from homology"/>
<reference evidence="8 9" key="1">
    <citation type="submission" date="2018-02" db="EMBL/GenBank/DDBJ databases">
        <title>Subsurface microbial communities from deep shales in Ohio and West Virginia, USA.</title>
        <authorList>
            <person name="Wrighton K."/>
        </authorList>
    </citation>
    <scope>NUCLEOTIDE SEQUENCE [LARGE SCALE GENOMIC DNA]</scope>
    <source>
        <strain evidence="8 9">OWC-G53F</strain>
    </source>
</reference>
<dbReference type="Proteomes" id="UP000238071">
    <property type="component" value="Unassembled WGS sequence"/>
</dbReference>
<organism evidence="8 9">
    <name type="scientific">Methylobacter tundripaludum</name>
    <dbReference type="NCBI Taxonomy" id="173365"/>
    <lineage>
        <taxon>Bacteria</taxon>
        <taxon>Pseudomonadati</taxon>
        <taxon>Pseudomonadota</taxon>
        <taxon>Gammaproteobacteria</taxon>
        <taxon>Methylococcales</taxon>
        <taxon>Methylococcaceae</taxon>
        <taxon>Methylobacter</taxon>
    </lineage>
</organism>
<name>A0A2S6H5E3_9GAMM</name>
<evidence type="ECO:0000256" key="6">
    <source>
        <dbReference type="RuleBase" id="RU003797"/>
    </source>
</evidence>
<dbReference type="PANTHER" id="PTHR30471">
    <property type="entry name" value="DNA REPAIR PROTEIN RADC"/>
    <property type="match status" value="1"/>
</dbReference>
<dbReference type="InterPro" id="IPR001405">
    <property type="entry name" value="UPF0758"/>
</dbReference>
<evidence type="ECO:0000259" key="7">
    <source>
        <dbReference type="PROSITE" id="PS50249"/>
    </source>
</evidence>
<evidence type="ECO:0000256" key="3">
    <source>
        <dbReference type="ARBA" id="ARBA00022801"/>
    </source>
</evidence>
<dbReference type="NCBIfam" id="TIGR00608">
    <property type="entry name" value="radc"/>
    <property type="match status" value="1"/>
</dbReference>
<feature type="domain" description="MPN" evidence="7">
    <location>
        <begin position="149"/>
        <end position="271"/>
    </location>
</feature>
<keyword evidence="1" id="KW-0645">Protease</keyword>
<dbReference type="GO" id="GO:0046872">
    <property type="term" value="F:metal ion binding"/>
    <property type="evidence" value="ECO:0007669"/>
    <property type="project" value="UniProtKB-KW"/>
</dbReference>
<dbReference type="InterPro" id="IPR025657">
    <property type="entry name" value="RadC_JAB"/>
</dbReference>
<keyword evidence="9" id="KW-1185">Reference proteome</keyword>
<evidence type="ECO:0000313" key="9">
    <source>
        <dbReference type="Proteomes" id="UP000238071"/>
    </source>
</evidence>
<dbReference type="GO" id="GO:0006508">
    <property type="term" value="P:proteolysis"/>
    <property type="evidence" value="ECO:0007669"/>
    <property type="project" value="UniProtKB-KW"/>
</dbReference>
<evidence type="ECO:0000256" key="5">
    <source>
        <dbReference type="ARBA" id="ARBA00023049"/>
    </source>
</evidence>